<evidence type="ECO:0000256" key="1">
    <source>
        <dbReference type="SAM" id="Phobius"/>
    </source>
</evidence>
<evidence type="ECO:0000313" key="2">
    <source>
        <dbReference type="EMBL" id="PKX86726.1"/>
    </source>
</evidence>
<dbReference type="Proteomes" id="UP000234468">
    <property type="component" value="Unassembled WGS sequence"/>
</dbReference>
<name>A0ABX4S9J9_9GAMM</name>
<keyword evidence="3" id="KW-1185">Reference proteome</keyword>
<keyword evidence="1" id="KW-1133">Transmembrane helix</keyword>
<keyword evidence="1" id="KW-0812">Transmembrane</keyword>
<keyword evidence="1" id="KW-0472">Membrane</keyword>
<comment type="caution">
    <text evidence="2">The sequence shown here is derived from an EMBL/GenBank/DDBJ whole genome shotgun (WGS) entry which is preliminary data.</text>
</comment>
<accession>A0ABX4S9J9</accession>
<protein>
    <submittedName>
        <fullName evidence="2">Uncharacterized protein</fullName>
    </submittedName>
</protein>
<reference evidence="2 3" key="1">
    <citation type="submission" date="2016-04" db="EMBL/GenBank/DDBJ databases">
        <title>New species of Pectobacterium.</title>
        <authorList>
            <person name="Waleron M."/>
            <person name="Misztak A.E."/>
            <person name="Waleron K."/>
        </authorList>
    </citation>
    <scope>NUCLEOTIDE SEQUENCE [LARGE SCALE GENOMIC DNA]</scope>
    <source>
        <strain evidence="2 3">IFB5232</strain>
    </source>
</reference>
<sequence length="70" mass="8272">MLIVTCHGYSTIFLLLNHQVYWSGGRRIYFFAIMLTLTLTLTAWLPASWIIRRTRQRRVMKVQTTVSVQL</sequence>
<organism evidence="2 3">
    <name type="scientific">Pectobacterium peruviense</name>
    <dbReference type="NCBI Taxonomy" id="2066479"/>
    <lineage>
        <taxon>Bacteria</taxon>
        <taxon>Pseudomonadati</taxon>
        <taxon>Pseudomonadota</taxon>
        <taxon>Gammaproteobacteria</taxon>
        <taxon>Enterobacterales</taxon>
        <taxon>Pectobacteriaceae</taxon>
        <taxon>Pectobacterium</taxon>
    </lineage>
</organism>
<proteinExistence type="predicted"/>
<evidence type="ECO:0000313" key="3">
    <source>
        <dbReference type="Proteomes" id="UP000234468"/>
    </source>
</evidence>
<feature type="transmembrane region" description="Helical" evidence="1">
    <location>
        <begin position="28"/>
        <end position="51"/>
    </location>
</feature>
<gene>
    <name evidence="2" type="ORF">A0G03_10050</name>
</gene>
<dbReference type="EMBL" id="LXFV01000007">
    <property type="protein sequence ID" value="PKX86726.1"/>
    <property type="molecule type" value="Genomic_DNA"/>
</dbReference>